<feature type="transmembrane region" description="Helical" evidence="2">
    <location>
        <begin position="37"/>
        <end position="57"/>
    </location>
</feature>
<feature type="region of interest" description="Disordered" evidence="1">
    <location>
        <begin position="1"/>
        <end position="32"/>
    </location>
</feature>
<comment type="caution">
    <text evidence="3">The sequence shown here is derived from an EMBL/GenBank/DDBJ whole genome shotgun (WGS) entry which is preliminary data.</text>
</comment>
<feature type="transmembrane region" description="Helical" evidence="2">
    <location>
        <begin position="164"/>
        <end position="185"/>
    </location>
</feature>
<keyword evidence="4" id="KW-1185">Reference proteome</keyword>
<evidence type="ECO:0000256" key="1">
    <source>
        <dbReference type="SAM" id="MobiDB-lite"/>
    </source>
</evidence>
<dbReference type="Proteomes" id="UP001596156">
    <property type="component" value="Unassembled WGS sequence"/>
</dbReference>
<keyword evidence="2" id="KW-0472">Membrane</keyword>
<keyword evidence="2" id="KW-1133">Transmembrane helix</keyword>
<evidence type="ECO:0000313" key="4">
    <source>
        <dbReference type="Proteomes" id="UP001596156"/>
    </source>
</evidence>
<keyword evidence="2" id="KW-0812">Transmembrane</keyword>
<evidence type="ECO:0000256" key="2">
    <source>
        <dbReference type="SAM" id="Phobius"/>
    </source>
</evidence>
<reference evidence="4" key="1">
    <citation type="journal article" date="2019" name="Int. J. Syst. Evol. Microbiol.">
        <title>The Global Catalogue of Microorganisms (GCM) 10K type strain sequencing project: providing services to taxonomists for standard genome sequencing and annotation.</title>
        <authorList>
            <consortium name="The Broad Institute Genomics Platform"/>
            <consortium name="The Broad Institute Genome Sequencing Center for Infectious Disease"/>
            <person name="Wu L."/>
            <person name="Ma J."/>
        </authorList>
    </citation>
    <scope>NUCLEOTIDE SEQUENCE [LARGE SCALE GENOMIC DNA]</scope>
    <source>
        <strain evidence="4">CCM 8479</strain>
    </source>
</reference>
<gene>
    <name evidence="3" type="ORF">ACFPN6_04630</name>
</gene>
<proteinExistence type="predicted"/>
<protein>
    <recommendedName>
        <fullName evidence="5">Integral membrane protein</fullName>
    </recommendedName>
</protein>
<dbReference type="RefSeq" id="WP_344645011.1">
    <property type="nucleotide sequence ID" value="NZ_BAAASS010000012.1"/>
</dbReference>
<dbReference type="EMBL" id="JBHSKL010000004">
    <property type="protein sequence ID" value="MFC5223900.1"/>
    <property type="molecule type" value="Genomic_DNA"/>
</dbReference>
<accession>A0ABW0D413</accession>
<feature type="transmembrane region" description="Helical" evidence="2">
    <location>
        <begin position="112"/>
        <end position="137"/>
    </location>
</feature>
<name>A0ABW0D413_STRFI</name>
<sequence length="206" mass="22216">MSGGSARPKRRKAAGPSLRYEHRPGGRKTGRKKEEGWALGCLLFLAAFALFLPLAFVDMRWGHAVWGRLAPAWPGGAYAFAATVGAVAPLVLVAFAVPLFRVDWKRSRARSLAWTVASLPGLASCYVVAGFITAATFRPKRRSDWDSGCYREGGSCWVHKEYPFLWAVGLAMTLAVIVGLGTLYAKYGDRGEPAAEDPAESAPAVT</sequence>
<evidence type="ECO:0008006" key="5">
    <source>
        <dbReference type="Google" id="ProtNLM"/>
    </source>
</evidence>
<feature type="transmembrane region" description="Helical" evidence="2">
    <location>
        <begin position="77"/>
        <end position="100"/>
    </location>
</feature>
<organism evidence="3 4">
    <name type="scientific">Streptomyces fimbriatus</name>
    <dbReference type="NCBI Taxonomy" id="68197"/>
    <lineage>
        <taxon>Bacteria</taxon>
        <taxon>Bacillati</taxon>
        <taxon>Actinomycetota</taxon>
        <taxon>Actinomycetes</taxon>
        <taxon>Kitasatosporales</taxon>
        <taxon>Streptomycetaceae</taxon>
        <taxon>Streptomyces</taxon>
    </lineage>
</organism>
<evidence type="ECO:0000313" key="3">
    <source>
        <dbReference type="EMBL" id="MFC5223900.1"/>
    </source>
</evidence>